<dbReference type="EMBL" id="JAIWYP010000013">
    <property type="protein sequence ID" value="KAH3717648.1"/>
    <property type="molecule type" value="Genomic_DNA"/>
</dbReference>
<protein>
    <submittedName>
        <fullName evidence="1">Uncharacterized protein</fullName>
    </submittedName>
</protein>
<name>A0A9D4HHJ8_DREPO</name>
<dbReference type="AlphaFoldDB" id="A0A9D4HHJ8"/>
<reference evidence="1" key="2">
    <citation type="submission" date="2020-11" db="EMBL/GenBank/DDBJ databases">
        <authorList>
            <person name="McCartney M.A."/>
            <person name="Auch B."/>
            <person name="Kono T."/>
            <person name="Mallez S."/>
            <person name="Becker A."/>
            <person name="Gohl D.M."/>
            <person name="Silverstein K.A.T."/>
            <person name="Koren S."/>
            <person name="Bechman K.B."/>
            <person name="Herman A."/>
            <person name="Abrahante J.E."/>
            <person name="Garbe J."/>
        </authorList>
    </citation>
    <scope>NUCLEOTIDE SEQUENCE</scope>
    <source>
        <strain evidence="1">Duluth1</strain>
        <tissue evidence="1">Whole animal</tissue>
    </source>
</reference>
<comment type="caution">
    <text evidence="1">The sequence shown here is derived from an EMBL/GenBank/DDBJ whole genome shotgun (WGS) entry which is preliminary data.</text>
</comment>
<organism evidence="1 2">
    <name type="scientific">Dreissena polymorpha</name>
    <name type="common">Zebra mussel</name>
    <name type="synonym">Mytilus polymorpha</name>
    <dbReference type="NCBI Taxonomy" id="45954"/>
    <lineage>
        <taxon>Eukaryota</taxon>
        <taxon>Metazoa</taxon>
        <taxon>Spiralia</taxon>
        <taxon>Lophotrochozoa</taxon>
        <taxon>Mollusca</taxon>
        <taxon>Bivalvia</taxon>
        <taxon>Autobranchia</taxon>
        <taxon>Heteroconchia</taxon>
        <taxon>Euheterodonta</taxon>
        <taxon>Imparidentia</taxon>
        <taxon>Neoheterodontei</taxon>
        <taxon>Myida</taxon>
        <taxon>Dreissenoidea</taxon>
        <taxon>Dreissenidae</taxon>
        <taxon>Dreissena</taxon>
    </lineage>
</organism>
<sequence length="73" mass="8524">MVVDWKPCQDGRRRPRQYTLRGKHSSAIVFGYTPLILWEYLPREQAKPPGQDTKSHANTYTSQAHIHRLIYTG</sequence>
<gene>
    <name evidence="1" type="ORF">DPMN_060443</name>
</gene>
<dbReference type="Proteomes" id="UP000828390">
    <property type="component" value="Unassembled WGS sequence"/>
</dbReference>
<evidence type="ECO:0000313" key="2">
    <source>
        <dbReference type="Proteomes" id="UP000828390"/>
    </source>
</evidence>
<keyword evidence="2" id="KW-1185">Reference proteome</keyword>
<reference evidence="1" key="1">
    <citation type="journal article" date="2019" name="bioRxiv">
        <title>The Genome of the Zebra Mussel, Dreissena polymorpha: A Resource for Invasive Species Research.</title>
        <authorList>
            <person name="McCartney M.A."/>
            <person name="Auch B."/>
            <person name="Kono T."/>
            <person name="Mallez S."/>
            <person name="Zhang Y."/>
            <person name="Obille A."/>
            <person name="Becker A."/>
            <person name="Abrahante J.E."/>
            <person name="Garbe J."/>
            <person name="Badalamenti J.P."/>
            <person name="Herman A."/>
            <person name="Mangelson H."/>
            <person name="Liachko I."/>
            <person name="Sullivan S."/>
            <person name="Sone E.D."/>
            <person name="Koren S."/>
            <person name="Silverstein K.A.T."/>
            <person name="Beckman K.B."/>
            <person name="Gohl D.M."/>
        </authorList>
    </citation>
    <scope>NUCLEOTIDE SEQUENCE</scope>
    <source>
        <strain evidence="1">Duluth1</strain>
        <tissue evidence="1">Whole animal</tissue>
    </source>
</reference>
<evidence type="ECO:0000313" key="1">
    <source>
        <dbReference type="EMBL" id="KAH3717648.1"/>
    </source>
</evidence>
<accession>A0A9D4HHJ8</accession>
<proteinExistence type="predicted"/>